<evidence type="ECO:0000256" key="6">
    <source>
        <dbReference type="ARBA" id="ARBA00022824"/>
    </source>
</evidence>
<dbReference type="InterPro" id="IPR050668">
    <property type="entry name" value="Cytochrome_b5"/>
</dbReference>
<dbReference type="OrthoDB" id="260519at2759"/>
<accession>A0A5N5D2M4</accession>
<keyword evidence="6" id="KW-0256">Endoplasmic reticulum</keyword>
<dbReference type="Proteomes" id="UP000325902">
    <property type="component" value="Unassembled WGS sequence"/>
</dbReference>
<dbReference type="Gene3D" id="3.10.120.10">
    <property type="entry name" value="Cytochrome b5-like heme/steroid binding domain"/>
    <property type="match status" value="1"/>
</dbReference>
<dbReference type="SUPFAM" id="SSF55856">
    <property type="entry name" value="Cytochrome b5-like heme/steroid binding domain"/>
    <property type="match status" value="1"/>
</dbReference>
<keyword evidence="9" id="KW-0408">Iron</keyword>
<sequence length="210" mass="21890">MAVITAAQLRAHSTREDLWLAVHGQVYNLTAFAVDHPGGIDVLVETAGTDATETYDYAGHSEGALQTMQAYAVGPLEGSEPGKKGRGSSIAAAAMSSMPSLSARTKGSLQSALSPGWALVVVLPLLGMAALLVGLSSRERGEVAEDEGMQVGGIGSVTSFLTGLGLASSVSVAGLMVVYSRFHKTLKMEKEVFAYPPTIPRRVPRSMIDA</sequence>
<evidence type="ECO:0000256" key="9">
    <source>
        <dbReference type="ARBA" id="ARBA00023004"/>
    </source>
</evidence>
<keyword evidence="8" id="KW-0249">Electron transport</keyword>
<dbReference type="PRINTS" id="PR00363">
    <property type="entry name" value="CYTOCHROMEB5"/>
</dbReference>
<dbReference type="InterPro" id="IPR036400">
    <property type="entry name" value="Cyt_B5-like_heme/steroid_sf"/>
</dbReference>
<evidence type="ECO:0000313" key="15">
    <source>
        <dbReference type="EMBL" id="KAB2571930.1"/>
    </source>
</evidence>
<organism evidence="15 16">
    <name type="scientific">Lasiodiplodia theobromae</name>
    <dbReference type="NCBI Taxonomy" id="45133"/>
    <lineage>
        <taxon>Eukaryota</taxon>
        <taxon>Fungi</taxon>
        <taxon>Dikarya</taxon>
        <taxon>Ascomycota</taxon>
        <taxon>Pezizomycotina</taxon>
        <taxon>Dothideomycetes</taxon>
        <taxon>Dothideomycetes incertae sedis</taxon>
        <taxon>Botryosphaeriales</taxon>
        <taxon>Botryosphaeriaceae</taxon>
        <taxon>Lasiodiplodia</taxon>
    </lineage>
</organism>
<evidence type="ECO:0000256" key="7">
    <source>
        <dbReference type="ARBA" id="ARBA00022848"/>
    </source>
</evidence>
<dbReference type="SMART" id="SM01117">
    <property type="entry name" value="Cyt-b5"/>
    <property type="match status" value="1"/>
</dbReference>
<feature type="transmembrane region" description="Helical" evidence="13">
    <location>
        <begin position="157"/>
        <end position="179"/>
    </location>
</feature>
<evidence type="ECO:0000313" key="16">
    <source>
        <dbReference type="Proteomes" id="UP000325902"/>
    </source>
</evidence>
<gene>
    <name evidence="15" type="primary">Cyt-b5</name>
    <name evidence="15" type="ORF">DBV05_g9422</name>
</gene>
<keyword evidence="2" id="KW-0813">Transport</keyword>
<proteinExistence type="inferred from homology"/>
<protein>
    <submittedName>
        <fullName evidence="15">Cytochrome b5</fullName>
    </submittedName>
</protein>
<evidence type="ECO:0000256" key="3">
    <source>
        <dbReference type="ARBA" id="ARBA00022617"/>
    </source>
</evidence>
<dbReference type="PROSITE" id="PS50255">
    <property type="entry name" value="CYTOCHROME_B5_2"/>
    <property type="match status" value="1"/>
</dbReference>
<comment type="subcellular location">
    <subcellularLocation>
        <location evidence="1">Endoplasmic reticulum membrane</location>
        <topology evidence="1">Single-pass membrane protein</topology>
        <orientation evidence="1">Cytoplasmic side</orientation>
    </subcellularLocation>
    <subcellularLocation>
        <location evidence="11">Microsome membrane</location>
        <topology evidence="11">Single-pass membrane protein</topology>
        <orientation evidence="11">Cytoplasmic side</orientation>
    </subcellularLocation>
</comment>
<keyword evidence="7" id="KW-0492">Microsome</keyword>
<evidence type="ECO:0000256" key="13">
    <source>
        <dbReference type="SAM" id="Phobius"/>
    </source>
</evidence>
<keyword evidence="13" id="KW-1133">Transmembrane helix</keyword>
<evidence type="ECO:0000256" key="10">
    <source>
        <dbReference type="ARBA" id="ARBA00023136"/>
    </source>
</evidence>
<feature type="transmembrane region" description="Helical" evidence="13">
    <location>
        <begin position="116"/>
        <end position="137"/>
    </location>
</feature>
<dbReference type="GO" id="GO:0020037">
    <property type="term" value="F:heme binding"/>
    <property type="evidence" value="ECO:0007669"/>
    <property type="project" value="TreeGrafter"/>
</dbReference>
<keyword evidence="4 13" id="KW-0812">Transmembrane</keyword>
<keyword evidence="5" id="KW-0479">Metal-binding</keyword>
<keyword evidence="10 13" id="KW-0472">Membrane</keyword>
<dbReference type="EMBL" id="VCHE01000089">
    <property type="protein sequence ID" value="KAB2571930.1"/>
    <property type="molecule type" value="Genomic_DNA"/>
</dbReference>
<dbReference type="PANTHER" id="PTHR19359:SF150">
    <property type="entry name" value="CYTOCHROME B5"/>
    <property type="match status" value="1"/>
</dbReference>
<evidence type="ECO:0000256" key="4">
    <source>
        <dbReference type="ARBA" id="ARBA00022692"/>
    </source>
</evidence>
<evidence type="ECO:0000256" key="12">
    <source>
        <dbReference type="ARBA" id="ARBA00038168"/>
    </source>
</evidence>
<feature type="domain" description="Cytochrome b5 heme-binding" evidence="14">
    <location>
        <begin position="1"/>
        <end position="77"/>
    </location>
</feature>
<reference evidence="15 16" key="1">
    <citation type="journal article" date="2019" name="Sci. Rep.">
        <title>A multi-omics analysis of the grapevine pathogen Lasiodiplodia theobromae reveals that temperature affects the expression of virulence- and pathogenicity-related genes.</title>
        <authorList>
            <person name="Felix C."/>
            <person name="Meneses R."/>
            <person name="Goncalves M.F.M."/>
            <person name="Tilleman L."/>
            <person name="Duarte A.S."/>
            <person name="Jorrin-Novo J.V."/>
            <person name="Van de Peer Y."/>
            <person name="Deforce D."/>
            <person name="Van Nieuwerburgh F."/>
            <person name="Esteves A.C."/>
            <person name="Alves A."/>
        </authorList>
    </citation>
    <scope>NUCLEOTIDE SEQUENCE [LARGE SCALE GENOMIC DNA]</scope>
    <source>
        <strain evidence="15 16">LA-SOL3</strain>
    </source>
</reference>
<dbReference type="Pfam" id="PF00173">
    <property type="entry name" value="Cyt-b5"/>
    <property type="match status" value="1"/>
</dbReference>
<evidence type="ECO:0000259" key="14">
    <source>
        <dbReference type="PROSITE" id="PS50255"/>
    </source>
</evidence>
<comment type="caution">
    <text evidence="15">The sequence shown here is derived from an EMBL/GenBank/DDBJ whole genome shotgun (WGS) entry which is preliminary data.</text>
</comment>
<keyword evidence="3" id="KW-0349">Heme</keyword>
<evidence type="ECO:0000256" key="11">
    <source>
        <dbReference type="ARBA" id="ARBA00037877"/>
    </source>
</evidence>
<dbReference type="GO" id="GO:0046872">
    <property type="term" value="F:metal ion binding"/>
    <property type="evidence" value="ECO:0007669"/>
    <property type="project" value="UniProtKB-KW"/>
</dbReference>
<keyword evidence="16" id="KW-1185">Reference proteome</keyword>
<evidence type="ECO:0000256" key="5">
    <source>
        <dbReference type="ARBA" id="ARBA00022723"/>
    </source>
</evidence>
<dbReference type="GO" id="GO:0005789">
    <property type="term" value="C:endoplasmic reticulum membrane"/>
    <property type="evidence" value="ECO:0007669"/>
    <property type="project" value="UniProtKB-SubCell"/>
</dbReference>
<comment type="similarity">
    <text evidence="12">Belongs to the cytochrome b5 family.</text>
</comment>
<evidence type="ECO:0000256" key="2">
    <source>
        <dbReference type="ARBA" id="ARBA00022448"/>
    </source>
</evidence>
<dbReference type="InterPro" id="IPR001199">
    <property type="entry name" value="Cyt_B5-like_heme/steroid-bd"/>
</dbReference>
<dbReference type="PANTHER" id="PTHR19359">
    <property type="entry name" value="CYTOCHROME B5"/>
    <property type="match status" value="1"/>
</dbReference>
<dbReference type="AlphaFoldDB" id="A0A5N5D2M4"/>
<name>A0A5N5D2M4_9PEZI</name>
<evidence type="ECO:0000256" key="8">
    <source>
        <dbReference type="ARBA" id="ARBA00022982"/>
    </source>
</evidence>
<evidence type="ECO:0000256" key="1">
    <source>
        <dbReference type="ARBA" id="ARBA00004131"/>
    </source>
</evidence>